<reference evidence="1" key="1">
    <citation type="journal article" date="2023" name="G3 (Bethesda)">
        <title>A reference genome for the long-term kleptoplast-retaining sea slug Elysia crispata morphotype clarki.</title>
        <authorList>
            <person name="Eastman K.E."/>
            <person name="Pendleton A.L."/>
            <person name="Shaikh M.A."/>
            <person name="Suttiyut T."/>
            <person name="Ogas R."/>
            <person name="Tomko P."/>
            <person name="Gavelis G."/>
            <person name="Widhalm J.R."/>
            <person name="Wisecaver J.H."/>
        </authorList>
    </citation>
    <scope>NUCLEOTIDE SEQUENCE</scope>
    <source>
        <strain evidence="1">ECLA1</strain>
    </source>
</reference>
<keyword evidence="2" id="KW-1185">Reference proteome</keyword>
<dbReference type="EMBL" id="JAWDGP010002532">
    <property type="protein sequence ID" value="KAK3782193.1"/>
    <property type="molecule type" value="Genomic_DNA"/>
</dbReference>
<protein>
    <submittedName>
        <fullName evidence="1">Uncharacterized protein</fullName>
    </submittedName>
</protein>
<sequence length="109" mass="11100">TSGYLDLIKHIGGPWADSTSGYLDLIKHIGGPGRTALAVISISSNTLVALGGQHCLAVISISSNTFVALVDSTSGYLDLIKHRGGPGRDSTSAVISISSNTLVALGGQH</sequence>
<name>A0AAE1A741_9GAST</name>
<evidence type="ECO:0000313" key="1">
    <source>
        <dbReference type="EMBL" id="KAK3782193.1"/>
    </source>
</evidence>
<gene>
    <name evidence="1" type="ORF">RRG08_006552</name>
</gene>
<comment type="caution">
    <text evidence="1">The sequence shown here is derived from an EMBL/GenBank/DDBJ whole genome shotgun (WGS) entry which is preliminary data.</text>
</comment>
<evidence type="ECO:0000313" key="2">
    <source>
        <dbReference type="Proteomes" id="UP001283361"/>
    </source>
</evidence>
<proteinExistence type="predicted"/>
<feature type="non-terminal residue" evidence="1">
    <location>
        <position position="1"/>
    </location>
</feature>
<dbReference type="Proteomes" id="UP001283361">
    <property type="component" value="Unassembled WGS sequence"/>
</dbReference>
<dbReference type="AlphaFoldDB" id="A0AAE1A741"/>
<accession>A0AAE1A741</accession>
<organism evidence="1 2">
    <name type="scientific">Elysia crispata</name>
    <name type="common">lettuce slug</name>
    <dbReference type="NCBI Taxonomy" id="231223"/>
    <lineage>
        <taxon>Eukaryota</taxon>
        <taxon>Metazoa</taxon>
        <taxon>Spiralia</taxon>
        <taxon>Lophotrochozoa</taxon>
        <taxon>Mollusca</taxon>
        <taxon>Gastropoda</taxon>
        <taxon>Heterobranchia</taxon>
        <taxon>Euthyneura</taxon>
        <taxon>Panpulmonata</taxon>
        <taxon>Sacoglossa</taxon>
        <taxon>Placobranchoidea</taxon>
        <taxon>Plakobranchidae</taxon>
        <taxon>Elysia</taxon>
    </lineage>
</organism>